<reference evidence="1 2" key="2">
    <citation type="submission" date="2018-11" db="EMBL/GenBank/DDBJ databases">
        <authorList>
            <consortium name="Pathogen Informatics"/>
        </authorList>
    </citation>
    <scope>NUCLEOTIDE SEQUENCE [LARGE SCALE GENOMIC DNA]</scope>
</reference>
<protein>
    <submittedName>
        <fullName evidence="3">Serine/threonine-protein phosphatase 6 regulatory subunit 3-like</fullName>
    </submittedName>
</protein>
<accession>A0A183J0I8</accession>
<name>A0A183J0I8_9BILA</name>
<reference evidence="3" key="1">
    <citation type="submission" date="2016-06" db="UniProtKB">
        <authorList>
            <consortium name="WormBaseParasite"/>
        </authorList>
    </citation>
    <scope>IDENTIFICATION</scope>
</reference>
<keyword evidence="2" id="KW-1185">Reference proteome</keyword>
<evidence type="ECO:0000313" key="1">
    <source>
        <dbReference type="EMBL" id="VDP22867.1"/>
    </source>
</evidence>
<dbReference type="OrthoDB" id="5915361at2759"/>
<organism evidence="3">
    <name type="scientific">Soboliphyme baturini</name>
    <dbReference type="NCBI Taxonomy" id="241478"/>
    <lineage>
        <taxon>Eukaryota</taxon>
        <taxon>Metazoa</taxon>
        <taxon>Ecdysozoa</taxon>
        <taxon>Nematoda</taxon>
        <taxon>Enoplea</taxon>
        <taxon>Dorylaimia</taxon>
        <taxon>Dioctophymatida</taxon>
        <taxon>Dioctophymatoidea</taxon>
        <taxon>Soboliphymatidae</taxon>
        <taxon>Soboliphyme</taxon>
    </lineage>
</organism>
<gene>
    <name evidence="1" type="ORF">SBAD_LOCUS9386</name>
</gene>
<dbReference type="AlphaFoldDB" id="A0A183J0I8"/>
<dbReference type="Proteomes" id="UP000270296">
    <property type="component" value="Unassembled WGS sequence"/>
</dbReference>
<dbReference type="WBParaSite" id="SBAD_0000972601-mRNA-1">
    <property type="protein sequence ID" value="SBAD_0000972601-mRNA-1"/>
    <property type="gene ID" value="SBAD_0000972601"/>
</dbReference>
<evidence type="ECO:0000313" key="2">
    <source>
        <dbReference type="Proteomes" id="UP000270296"/>
    </source>
</evidence>
<evidence type="ECO:0000313" key="3">
    <source>
        <dbReference type="WBParaSite" id="SBAD_0000972601-mRNA-1"/>
    </source>
</evidence>
<proteinExistence type="predicted"/>
<sequence>MEGRDRNPSPSEQSDNEDKCCDRIGETLYSEKFVLQLLVELCKIIESEAEAEEPSSTSSGLDLDPDLDKEFCVLWDMSTDHDVVKLIAECDGARIFRNLLMTTAKPRLKVLKPVN</sequence>
<dbReference type="EMBL" id="UZAM01012656">
    <property type="protein sequence ID" value="VDP22867.1"/>
    <property type="molecule type" value="Genomic_DNA"/>
</dbReference>